<evidence type="ECO:0000256" key="4">
    <source>
        <dbReference type="ARBA" id="ARBA00022927"/>
    </source>
</evidence>
<dbReference type="Proteomes" id="UP000019375">
    <property type="component" value="Unassembled WGS sequence"/>
</dbReference>
<comment type="similarity">
    <text evidence="2">Belongs to the VPS54 family.</text>
</comment>
<keyword evidence="6" id="KW-0175">Coiled coil</keyword>
<dbReference type="PANTHER" id="PTHR12965">
    <property type="entry name" value="VACUOLAR PROTEIN SORTING 54"/>
    <property type="match status" value="1"/>
</dbReference>
<feature type="compositionally biased region" description="Basic and acidic residues" evidence="7">
    <location>
        <begin position="1"/>
        <end position="16"/>
    </location>
</feature>
<keyword evidence="9" id="KW-1185">Reference proteome</keyword>
<evidence type="ECO:0000256" key="6">
    <source>
        <dbReference type="ARBA" id="ARBA00023054"/>
    </source>
</evidence>
<protein>
    <submittedName>
        <fullName evidence="8">ZYBA0S03-08658g1_1</fullName>
    </submittedName>
</protein>
<dbReference type="GO" id="GO:0019905">
    <property type="term" value="F:syntaxin binding"/>
    <property type="evidence" value="ECO:0007669"/>
    <property type="project" value="TreeGrafter"/>
</dbReference>
<dbReference type="OrthoDB" id="10259024at2759"/>
<evidence type="ECO:0000256" key="2">
    <source>
        <dbReference type="ARBA" id="ARBA00009150"/>
    </source>
</evidence>
<dbReference type="GO" id="GO:0000938">
    <property type="term" value="C:GARP complex"/>
    <property type="evidence" value="ECO:0007669"/>
    <property type="project" value="InterPro"/>
</dbReference>
<evidence type="ECO:0000256" key="3">
    <source>
        <dbReference type="ARBA" id="ARBA00022448"/>
    </source>
</evidence>
<dbReference type="GO" id="GO:0015031">
    <property type="term" value="P:protein transport"/>
    <property type="evidence" value="ECO:0007669"/>
    <property type="project" value="UniProtKB-KW"/>
</dbReference>
<dbReference type="EMBL" id="HG316456">
    <property type="protein sequence ID" value="CDF89078.1"/>
    <property type="molecule type" value="Genomic_DNA"/>
</dbReference>
<keyword evidence="3" id="KW-0813">Transport</keyword>
<dbReference type="PANTHER" id="PTHR12965:SF0">
    <property type="entry name" value="VACUOLAR PROTEIN SORTING-ASSOCIATED PROTEIN 54"/>
    <property type="match status" value="1"/>
</dbReference>
<evidence type="ECO:0000313" key="9">
    <source>
        <dbReference type="Proteomes" id="UP000019375"/>
    </source>
</evidence>
<proteinExistence type="inferred from homology"/>
<dbReference type="GO" id="GO:0006896">
    <property type="term" value="P:Golgi to vacuole transport"/>
    <property type="evidence" value="ECO:0007669"/>
    <property type="project" value="TreeGrafter"/>
</dbReference>
<feature type="region of interest" description="Disordered" evidence="7">
    <location>
        <begin position="1"/>
        <end position="47"/>
    </location>
</feature>
<comment type="subcellular location">
    <subcellularLocation>
        <location evidence="1">Golgi apparatus</location>
        <location evidence="1">trans-Golgi network</location>
    </subcellularLocation>
</comment>
<evidence type="ECO:0000256" key="5">
    <source>
        <dbReference type="ARBA" id="ARBA00023034"/>
    </source>
</evidence>
<evidence type="ECO:0000313" key="8">
    <source>
        <dbReference type="EMBL" id="CDF89078.1"/>
    </source>
</evidence>
<organism evidence="8 9">
    <name type="scientific">Zygosaccharomyces bailii (strain CLIB 213 / ATCC 58445 / CBS 680 / BCRC 21525 / NBRC 1098 / NCYC 1416 / NRRL Y-2227)</name>
    <dbReference type="NCBI Taxonomy" id="1333698"/>
    <lineage>
        <taxon>Eukaryota</taxon>
        <taxon>Fungi</taxon>
        <taxon>Dikarya</taxon>
        <taxon>Ascomycota</taxon>
        <taxon>Saccharomycotina</taxon>
        <taxon>Saccharomycetes</taxon>
        <taxon>Saccharomycetales</taxon>
        <taxon>Saccharomycetaceae</taxon>
        <taxon>Zygosaccharomyces</taxon>
    </lineage>
</organism>
<evidence type="ECO:0000256" key="7">
    <source>
        <dbReference type="SAM" id="MobiDB-lite"/>
    </source>
</evidence>
<keyword evidence="4" id="KW-0653">Protein transport</keyword>
<feature type="region of interest" description="Disordered" evidence="7">
    <location>
        <begin position="524"/>
        <end position="549"/>
    </location>
</feature>
<dbReference type="GO" id="GO:0005829">
    <property type="term" value="C:cytosol"/>
    <property type="evidence" value="ECO:0007669"/>
    <property type="project" value="GOC"/>
</dbReference>
<name>A0A8J2T624_ZYGB2</name>
<feature type="compositionally biased region" description="Polar residues" evidence="7">
    <location>
        <begin position="17"/>
        <end position="33"/>
    </location>
</feature>
<keyword evidence="5" id="KW-0333">Golgi apparatus</keyword>
<accession>A0A8J2T624</accession>
<gene>
    <name evidence="8" type="ORF">BN860_08658g</name>
</gene>
<dbReference type="GO" id="GO:0042147">
    <property type="term" value="P:retrograde transport, endosome to Golgi"/>
    <property type="evidence" value="ECO:0007669"/>
    <property type="project" value="InterPro"/>
</dbReference>
<dbReference type="AlphaFoldDB" id="A0A8J2T624"/>
<dbReference type="InterPro" id="IPR039745">
    <property type="entry name" value="Vps54"/>
</dbReference>
<reference evidence="9" key="1">
    <citation type="journal article" date="2013" name="Genome Announc.">
        <title>Genome sequence of the food spoilage yeast Zygosaccharomyces bailii CLIB 213(T).</title>
        <authorList>
            <person name="Galeote V."/>
            <person name="Bigey F."/>
            <person name="Devillers H."/>
            <person name="Neuveglise C."/>
            <person name="Dequin S."/>
        </authorList>
    </citation>
    <scope>NUCLEOTIDE SEQUENCE [LARGE SCALE GENOMIC DNA]</scope>
    <source>
        <strain evidence="9">CLIB 213 / ATCC 58445 / CBS 680 / CCRC 21525 / NBRC 1098 / NCYC 1416 / NRRL Y-2227</strain>
    </source>
</reference>
<evidence type="ECO:0000256" key="1">
    <source>
        <dbReference type="ARBA" id="ARBA00004601"/>
    </source>
</evidence>
<sequence length="898" mass="102251">MSNNGKKDESLSDNDHSQNVNSAEGASNSTQIGTAADSPSKITRTPSMDRLLNDDLVSESGNTSRAVPSSRISIDSLSVRSFDSSAVGGRGGTRTFSFDHNNHSGSMEYSPLGNNSIFEIVMNTRRKNWLGFPSVQDIPPVVLTKDTINPELQKTVAEYVQSIGHECAVFENSNNLKSMNRIEQIKQLENYDDSVQHTNDEHTTVLKEKENLKELEEVPDFYFDKNFQLDNPRIFQKVLRDVDLRLGELSGENQAQRDHAYNELRDRLNDYLDAVESLLVGEISKSSHKFFHALGDVDLIQQKAANTVEELDLLVENANILDKEKIQKKIDRLQKTFKRKNVQKLEQGFLQVKQVLICTEECKKMYEKGEFDCCLSMIKSIDCLIKGDDSYDEEVQNWIRSWPFKLVDLKAVPALTETREFLTNMKIEIGGKFSLQLCSVLLGDVRNYCKSVSTKETLSRLQNSSREKKYLDIEPEFRDKVAGLIRQLHSCEELASALSLYQDKCVAEIKAIIKIYLPQDHQKAEGATSEAKNDDPPKSQGPVSNGSKLSRLIREQTPVEFQTMLVRIFTHASEALRRFYRHQKLLLDLSLNEIISAKEPSENQQSMITQLDIRNGINETIRILQLRTGKIIAVRRELTCNLRFDHFLRLYSVCVLFIQECEALSGEFLTKYLSDVLAAQIKNFIVNQSSRNIRTIQKKIETEPWTPFVVDVAVQRDVNDIVSSMELDPLDWIKYSDLINEENPQQDDNTKDDAQAGHKKSVVVEDNTFVASDSLLTDIELIKDILILSTNLPSAYLSNFEKMCHDLLRYFNIFAVAALNDPTRTSLQSNKNYSIMGESLDCLSHFVHIVQRFYQRLSNFSKDFSPLDQSQYSHLLHQYQTSSEKIYMANAPPPPAPV</sequence>